<feature type="non-terminal residue" evidence="3">
    <location>
        <position position="1"/>
    </location>
</feature>
<keyword evidence="1" id="KW-0175">Coiled coil</keyword>
<protein>
    <recommendedName>
        <fullName evidence="5">Transcription initiation factor TFIID component TAF4 C-terminal domain-containing protein</fullName>
    </recommendedName>
</protein>
<feature type="region of interest" description="Disordered" evidence="2">
    <location>
        <begin position="256"/>
        <end position="278"/>
    </location>
</feature>
<evidence type="ECO:0000256" key="1">
    <source>
        <dbReference type="SAM" id="Coils"/>
    </source>
</evidence>
<evidence type="ECO:0000256" key="2">
    <source>
        <dbReference type="SAM" id="MobiDB-lite"/>
    </source>
</evidence>
<sequence>IVMETAAAIAEAPQSLDGSTTPPPPEDANEGPGDAPPLSAEERTSSEEARRRTMALHLMSAEDARRMRFLALLCGRMGERTVAGAIGEGYPSKAFLGGDATSTTTSAPSTETTSGGGGHRPDDGVERHRRGRPSGVGYLDESVPLLLSSMADRFLATVLVQGMACRDRRLEGYDELLRERRRRRRHRARVLGERRERERRFRDEMNARRERAEAAVADAVEVERQMKEQINSKKGNKGGGAVSSLPSSYSAAIAVVQKTREAQKQTNGSSRGKSTEEP</sequence>
<feature type="compositionally biased region" description="Basic and acidic residues" evidence="2">
    <location>
        <begin position="40"/>
        <end position="51"/>
    </location>
</feature>
<feature type="compositionally biased region" description="Low complexity" evidence="2">
    <location>
        <begin position="97"/>
        <end position="113"/>
    </location>
</feature>
<feature type="region of interest" description="Disordered" evidence="2">
    <location>
        <begin position="97"/>
        <end position="138"/>
    </location>
</feature>
<dbReference type="EMBL" id="JALLPB020000175">
    <property type="protein sequence ID" value="KAL3815938.1"/>
    <property type="molecule type" value="Genomic_DNA"/>
</dbReference>
<evidence type="ECO:0000313" key="3">
    <source>
        <dbReference type="EMBL" id="KAL3815938.1"/>
    </source>
</evidence>
<organism evidence="3 4">
    <name type="scientific">Cyclostephanos tholiformis</name>
    <dbReference type="NCBI Taxonomy" id="382380"/>
    <lineage>
        <taxon>Eukaryota</taxon>
        <taxon>Sar</taxon>
        <taxon>Stramenopiles</taxon>
        <taxon>Ochrophyta</taxon>
        <taxon>Bacillariophyta</taxon>
        <taxon>Coscinodiscophyceae</taxon>
        <taxon>Thalassiosirophycidae</taxon>
        <taxon>Stephanodiscales</taxon>
        <taxon>Stephanodiscaceae</taxon>
        <taxon>Cyclostephanos</taxon>
    </lineage>
</organism>
<feature type="coiled-coil region" evidence="1">
    <location>
        <begin position="202"/>
        <end position="229"/>
    </location>
</feature>
<evidence type="ECO:0000313" key="4">
    <source>
        <dbReference type="Proteomes" id="UP001530377"/>
    </source>
</evidence>
<dbReference type="Proteomes" id="UP001530377">
    <property type="component" value="Unassembled WGS sequence"/>
</dbReference>
<accession>A0ABD3RSV4</accession>
<feature type="region of interest" description="Disordered" evidence="2">
    <location>
        <begin position="9"/>
        <end position="51"/>
    </location>
</feature>
<proteinExistence type="predicted"/>
<comment type="caution">
    <text evidence="3">The sequence shown here is derived from an EMBL/GenBank/DDBJ whole genome shotgun (WGS) entry which is preliminary data.</text>
</comment>
<dbReference type="AlphaFoldDB" id="A0ABD3RSV4"/>
<gene>
    <name evidence="3" type="ORF">ACHAXA_008312</name>
</gene>
<evidence type="ECO:0008006" key="5">
    <source>
        <dbReference type="Google" id="ProtNLM"/>
    </source>
</evidence>
<reference evidence="3 4" key="1">
    <citation type="submission" date="2024-10" db="EMBL/GenBank/DDBJ databases">
        <title>Updated reference genomes for cyclostephanoid diatoms.</title>
        <authorList>
            <person name="Roberts W.R."/>
            <person name="Alverson A.J."/>
        </authorList>
    </citation>
    <scope>NUCLEOTIDE SEQUENCE [LARGE SCALE GENOMIC DNA]</scope>
    <source>
        <strain evidence="3 4">AJA228-03</strain>
    </source>
</reference>
<keyword evidence="4" id="KW-1185">Reference proteome</keyword>
<name>A0ABD3RSV4_9STRA</name>